<dbReference type="InterPro" id="IPR039315">
    <property type="entry name" value="CheW"/>
</dbReference>
<dbReference type="PROSITE" id="PS50851">
    <property type="entry name" value="CHEW"/>
    <property type="match status" value="1"/>
</dbReference>
<dbReference type="SMART" id="SM00260">
    <property type="entry name" value="CheW"/>
    <property type="match status" value="1"/>
</dbReference>
<dbReference type="OrthoDB" id="3291462at2"/>
<gene>
    <name evidence="2" type="ORF">AUP43_11180</name>
</gene>
<accession>A0A154VY77</accession>
<sequence>MHLICAVDRITLAMPVAAVVRALPMVAFTPLPETPDFVIGAINLGGSPLPLIDMRRYMFYKEAVPAPDDKILVIDLVGRQVGIVVDTTSGVQAIDPAAILSAEAIAPGARRLSAIGAASVELMLIYDPATFLSGDEQARIVAALEKFGP</sequence>
<reference evidence="2 3" key="1">
    <citation type="submission" date="2015-12" db="EMBL/GenBank/DDBJ databases">
        <title>Genome sequence of Oceanibaculum pacificum MCCC 1A02656.</title>
        <authorList>
            <person name="Lu L."/>
            <person name="Lai Q."/>
            <person name="Shao Z."/>
            <person name="Qian P."/>
        </authorList>
    </citation>
    <scope>NUCLEOTIDE SEQUENCE [LARGE SCALE GENOMIC DNA]</scope>
    <source>
        <strain evidence="2 3">MCCC 1A02656</strain>
    </source>
</reference>
<dbReference type="InterPro" id="IPR002545">
    <property type="entry name" value="CheW-lke_dom"/>
</dbReference>
<dbReference type="Proteomes" id="UP000076400">
    <property type="component" value="Unassembled WGS sequence"/>
</dbReference>
<dbReference type="GO" id="GO:0007165">
    <property type="term" value="P:signal transduction"/>
    <property type="evidence" value="ECO:0007669"/>
    <property type="project" value="InterPro"/>
</dbReference>
<dbReference type="Gene3D" id="2.30.30.40">
    <property type="entry name" value="SH3 Domains"/>
    <property type="match status" value="1"/>
</dbReference>
<evidence type="ECO:0000313" key="2">
    <source>
        <dbReference type="EMBL" id="KZD06200.1"/>
    </source>
</evidence>
<dbReference type="PANTHER" id="PTHR22617:SF23">
    <property type="entry name" value="CHEMOTAXIS PROTEIN CHEW"/>
    <property type="match status" value="1"/>
</dbReference>
<name>A0A154VY77_9PROT</name>
<dbReference type="EMBL" id="LPXN01000125">
    <property type="protein sequence ID" value="KZD06200.1"/>
    <property type="molecule type" value="Genomic_DNA"/>
</dbReference>
<dbReference type="SUPFAM" id="SSF50341">
    <property type="entry name" value="CheW-like"/>
    <property type="match status" value="1"/>
</dbReference>
<proteinExistence type="predicted"/>
<keyword evidence="3" id="KW-1185">Reference proteome</keyword>
<dbReference type="GO" id="GO:0006935">
    <property type="term" value="P:chemotaxis"/>
    <property type="evidence" value="ECO:0007669"/>
    <property type="project" value="InterPro"/>
</dbReference>
<evidence type="ECO:0000313" key="3">
    <source>
        <dbReference type="Proteomes" id="UP000076400"/>
    </source>
</evidence>
<feature type="domain" description="CheW-like" evidence="1">
    <location>
        <begin position="1"/>
        <end position="137"/>
    </location>
</feature>
<dbReference type="Gene3D" id="2.40.50.180">
    <property type="entry name" value="CheA-289, Domain 4"/>
    <property type="match status" value="1"/>
</dbReference>
<organism evidence="2 3">
    <name type="scientific">Oceanibaculum pacificum</name>
    <dbReference type="NCBI Taxonomy" id="580166"/>
    <lineage>
        <taxon>Bacteria</taxon>
        <taxon>Pseudomonadati</taxon>
        <taxon>Pseudomonadota</taxon>
        <taxon>Alphaproteobacteria</taxon>
        <taxon>Rhodospirillales</taxon>
        <taxon>Oceanibaculaceae</taxon>
        <taxon>Oceanibaculum</taxon>
    </lineage>
</organism>
<dbReference type="GO" id="GO:0005829">
    <property type="term" value="C:cytosol"/>
    <property type="evidence" value="ECO:0007669"/>
    <property type="project" value="TreeGrafter"/>
</dbReference>
<comment type="caution">
    <text evidence="2">The sequence shown here is derived from an EMBL/GenBank/DDBJ whole genome shotgun (WGS) entry which is preliminary data.</text>
</comment>
<dbReference type="RefSeq" id="WP_067557721.1">
    <property type="nucleotide sequence ID" value="NZ_LPXN01000125.1"/>
</dbReference>
<dbReference type="STRING" id="580166.AUP43_11180"/>
<dbReference type="InterPro" id="IPR036061">
    <property type="entry name" value="CheW-like_dom_sf"/>
</dbReference>
<dbReference type="Pfam" id="PF01584">
    <property type="entry name" value="CheW"/>
    <property type="match status" value="1"/>
</dbReference>
<evidence type="ECO:0000259" key="1">
    <source>
        <dbReference type="PROSITE" id="PS50851"/>
    </source>
</evidence>
<protein>
    <recommendedName>
        <fullName evidence="1">CheW-like domain-containing protein</fullName>
    </recommendedName>
</protein>
<dbReference type="PANTHER" id="PTHR22617">
    <property type="entry name" value="CHEMOTAXIS SENSOR HISTIDINE KINASE-RELATED"/>
    <property type="match status" value="1"/>
</dbReference>
<dbReference type="AlphaFoldDB" id="A0A154VY77"/>